<dbReference type="SUPFAM" id="SSF53590">
    <property type="entry name" value="Nucleoside hydrolase"/>
    <property type="match status" value="1"/>
</dbReference>
<evidence type="ECO:0000313" key="4">
    <source>
        <dbReference type="EMBL" id="TXN35600.1"/>
    </source>
</evidence>
<dbReference type="Gene3D" id="3.90.245.10">
    <property type="entry name" value="Ribonucleoside hydrolase-like"/>
    <property type="match status" value="1"/>
</dbReference>
<evidence type="ECO:0000256" key="2">
    <source>
        <dbReference type="ARBA" id="ARBA00023295"/>
    </source>
</evidence>
<protein>
    <submittedName>
        <fullName evidence="4">Nucleoside hydrolase</fullName>
    </submittedName>
</protein>
<organism evidence="4 5">
    <name type="scientific">Flagellimonas hymeniacidonis</name>
    <dbReference type="NCBI Taxonomy" id="2603628"/>
    <lineage>
        <taxon>Bacteria</taxon>
        <taxon>Pseudomonadati</taxon>
        <taxon>Bacteroidota</taxon>
        <taxon>Flavobacteriia</taxon>
        <taxon>Flavobacteriales</taxon>
        <taxon>Flavobacteriaceae</taxon>
        <taxon>Flagellimonas</taxon>
    </lineage>
</organism>
<dbReference type="Pfam" id="PF01156">
    <property type="entry name" value="IU_nuc_hydro"/>
    <property type="match status" value="1"/>
</dbReference>
<dbReference type="AlphaFoldDB" id="A0A5C8V1Y4"/>
<sequence>MNMYVKSINIGVLNIVLGCFAFLSFLQLSAQRDIIIDADTGNEVDDFYALARILLEPTVNITALNAAHWQTSHWAIENTMENSHRLNQQLLGEMGLSLKTNRGAMARMYDWGDRAQHSAAAYEIIKQAKANENVTILVLGALTNVASAVYIEPAIAEKIEVFWLGTTMDFEKGVLKRDDFNPLMDPYALDYLLNSKVVMNIMPVSVAVKMEIGFDTLNNKIGSHFLGKFLMNRWTTHLDGSRKSRVLWDLALITAFIHPELATAKQIMTSKDSGNREIMFYTQIDADAIYEDFYKTLLAFEKE</sequence>
<gene>
    <name evidence="4" type="ORF">FVB32_13555</name>
</gene>
<dbReference type="PANTHER" id="PTHR12304">
    <property type="entry name" value="INOSINE-URIDINE PREFERRING NUCLEOSIDE HYDROLASE"/>
    <property type="match status" value="1"/>
</dbReference>
<name>A0A5C8V1Y4_9FLAO</name>
<dbReference type="InterPro" id="IPR023186">
    <property type="entry name" value="IUNH"/>
</dbReference>
<comment type="caution">
    <text evidence="4">The sequence shown here is derived from an EMBL/GenBank/DDBJ whole genome shotgun (WGS) entry which is preliminary data.</text>
</comment>
<keyword evidence="5" id="KW-1185">Reference proteome</keyword>
<reference evidence="4 5" key="1">
    <citation type="submission" date="2019-08" db="EMBL/GenBank/DDBJ databases">
        <title>Professor.</title>
        <authorList>
            <person name="Park J.S."/>
        </authorList>
    </citation>
    <scope>NUCLEOTIDE SEQUENCE [LARGE SCALE GENOMIC DNA]</scope>
    <source>
        <strain evidence="4 5">176CP5-101</strain>
    </source>
</reference>
<keyword evidence="2" id="KW-0326">Glycosidase</keyword>
<proteinExistence type="predicted"/>
<dbReference type="EMBL" id="VRUR01000002">
    <property type="protein sequence ID" value="TXN35600.1"/>
    <property type="molecule type" value="Genomic_DNA"/>
</dbReference>
<dbReference type="InterPro" id="IPR001910">
    <property type="entry name" value="Inosine/uridine_hydrolase_dom"/>
</dbReference>
<dbReference type="PANTHER" id="PTHR12304:SF4">
    <property type="entry name" value="URIDINE NUCLEOSIDASE"/>
    <property type="match status" value="1"/>
</dbReference>
<evidence type="ECO:0000313" key="5">
    <source>
        <dbReference type="Proteomes" id="UP000321456"/>
    </source>
</evidence>
<feature type="domain" description="Inosine/uridine-preferring nucleoside hydrolase" evidence="3">
    <location>
        <begin position="34"/>
        <end position="266"/>
    </location>
</feature>
<dbReference type="GO" id="GO:0006152">
    <property type="term" value="P:purine nucleoside catabolic process"/>
    <property type="evidence" value="ECO:0007669"/>
    <property type="project" value="TreeGrafter"/>
</dbReference>
<dbReference type="GO" id="GO:0008477">
    <property type="term" value="F:purine nucleosidase activity"/>
    <property type="evidence" value="ECO:0007669"/>
    <property type="project" value="TreeGrafter"/>
</dbReference>
<keyword evidence="1 4" id="KW-0378">Hydrolase</keyword>
<dbReference type="GO" id="GO:0005829">
    <property type="term" value="C:cytosol"/>
    <property type="evidence" value="ECO:0007669"/>
    <property type="project" value="TreeGrafter"/>
</dbReference>
<evidence type="ECO:0000259" key="3">
    <source>
        <dbReference type="Pfam" id="PF01156"/>
    </source>
</evidence>
<accession>A0A5C8V1Y4</accession>
<dbReference type="InterPro" id="IPR036452">
    <property type="entry name" value="Ribo_hydro-like"/>
</dbReference>
<dbReference type="PROSITE" id="PS51257">
    <property type="entry name" value="PROKAR_LIPOPROTEIN"/>
    <property type="match status" value="1"/>
</dbReference>
<dbReference type="Proteomes" id="UP000321456">
    <property type="component" value="Unassembled WGS sequence"/>
</dbReference>
<evidence type="ECO:0000256" key="1">
    <source>
        <dbReference type="ARBA" id="ARBA00022801"/>
    </source>
</evidence>